<organism evidence="5">
    <name type="scientific">Thermohahella caldifontis</name>
    <dbReference type="NCBI Taxonomy" id="3142973"/>
    <lineage>
        <taxon>Bacteria</taxon>
        <taxon>Pseudomonadati</taxon>
        <taxon>Pseudomonadota</taxon>
        <taxon>Gammaproteobacteria</taxon>
        <taxon>Oceanospirillales</taxon>
        <taxon>Hahellaceae</taxon>
        <taxon>Thermohahella</taxon>
    </lineage>
</organism>
<dbReference type="RefSeq" id="WP_369602062.1">
    <property type="nucleotide sequence ID" value="NZ_CP154858.1"/>
</dbReference>
<feature type="domain" description="Photosynthesis system II assembly factor Ycf48/Hcf136-like" evidence="4">
    <location>
        <begin position="49"/>
        <end position="103"/>
    </location>
</feature>
<evidence type="ECO:0000256" key="2">
    <source>
        <dbReference type="ARBA" id="ARBA00023276"/>
    </source>
</evidence>
<dbReference type="PANTHER" id="PTHR47199:SF2">
    <property type="entry name" value="PHOTOSYSTEM II STABILITY_ASSEMBLY FACTOR HCF136, CHLOROPLASTIC"/>
    <property type="match status" value="1"/>
</dbReference>
<evidence type="ECO:0000313" key="5">
    <source>
        <dbReference type="EMBL" id="XDT73061.1"/>
    </source>
</evidence>
<name>A0AB39UXV1_9GAMM</name>
<dbReference type="InterPro" id="IPR028203">
    <property type="entry name" value="PSII_CF48-like_dom"/>
</dbReference>
<keyword evidence="1" id="KW-0602">Photosynthesis</keyword>
<dbReference type="GO" id="GO:0009523">
    <property type="term" value="C:photosystem II"/>
    <property type="evidence" value="ECO:0007669"/>
    <property type="project" value="UniProtKB-KW"/>
</dbReference>
<dbReference type="InterPro" id="IPR015943">
    <property type="entry name" value="WD40/YVTN_repeat-like_dom_sf"/>
</dbReference>
<sequence length="355" mass="38610">MALTDVLETPSMPTLKAASSLLTDIAQAGSRLVAVGQRGHIIYSDDMGKTWVQAKVPVSVLLTGVYFVDSRNGWATGHGGLVLHTTDGGATWTKQFDGNEANQLVIAQVQARLDALQAKYDQASEDEKADLEYELEDAQFALEDAQADAETGPSKPLLDVWFKDTNHGFVVGAYGFFFETRDGGETWENAAPRIENDERFHLNAIAQVTGGALFIVGEAGQIFRSTDEGATWEKLDSPYSGSLFAVSGTGNVNEVLVAGLRGHIFRSQDLGRTWERVMLGAEQTINSLSADGKGRVLAMGNSGVWAMSQDFGETFKVHTREDREALLAGLYLPDDRLVFVGERGVRLLRGLSKLY</sequence>
<dbReference type="PANTHER" id="PTHR47199">
    <property type="entry name" value="PHOTOSYSTEM II STABILITY/ASSEMBLY FACTOR HCF136, CHLOROPLASTIC"/>
    <property type="match status" value="1"/>
</dbReference>
<evidence type="ECO:0000256" key="3">
    <source>
        <dbReference type="SAM" id="Coils"/>
    </source>
</evidence>
<dbReference type="Gene3D" id="2.130.10.10">
    <property type="entry name" value="YVTN repeat-like/Quinoprotein amine dehydrogenase"/>
    <property type="match status" value="2"/>
</dbReference>
<dbReference type="SUPFAM" id="SSF110296">
    <property type="entry name" value="Oligoxyloglucan reducing end-specific cellobiohydrolase"/>
    <property type="match status" value="1"/>
</dbReference>
<dbReference type="CDD" id="cd15482">
    <property type="entry name" value="Sialidase_non-viral"/>
    <property type="match status" value="2"/>
</dbReference>
<reference evidence="5" key="1">
    <citation type="submission" date="2024-05" db="EMBL/GenBank/DDBJ databases">
        <title>Genome sequencing of novel strain.</title>
        <authorList>
            <person name="Ganbat D."/>
            <person name="Ganbat S."/>
            <person name="Lee S.-J."/>
        </authorList>
    </citation>
    <scope>NUCLEOTIDE SEQUENCE</scope>
    <source>
        <strain evidence="5">SMD15-11</strain>
    </source>
</reference>
<evidence type="ECO:0000256" key="1">
    <source>
        <dbReference type="ARBA" id="ARBA00022531"/>
    </source>
</evidence>
<dbReference type="AlphaFoldDB" id="A0AB39UXV1"/>
<dbReference type="Pfam" id="PF14870">
    <property type="entry name" value="PSII_BNR"/>
    <property type="match status" value="2"/>
</dbReference>
<protein>
    <submittedName>
        <fullName evidence="5">YCF48-related protein</fullName>
    </submittedName>
</protein>
<evidence type="ECO:0000259" key="4">
    <source>
        <dbReference type="Pfam" id="PF14870"/>
    </source>
</evidence>
<dbReference type="EMBL" id="CP154858">
    <property type="protein sequence ID" value="XDT73061.1"/>
    <property type="molecule type" value="Genomic_DNA"/>
</dbReference>
<dbReference type="GO" id="GO:0015979">
    <property type="term" value="P:photosynthesis"/>
    <property type="evidence" value="ECO:0007669"/>
    <property type="project" value="UniProtKB-KW"/>
</dbReference>
<feature type="domain" description="Photosynthesis system II assembly factor Ycf48/Hcf136-like" evidence="4">
    <location>
        <begin position="155"/>
        <end position="328"/>
    </location>
</feature>
<dbReference type="KEGG" id="tcd:AAIA72_03495"/>
<feature type="coiled-coil region" evidence="3">
    <location>
        <begin position="99"/>
        <end position="148"/>
    </location>
</feature>
<proteinExistence type="predicted"/>
<keyword evidence="3" id="KW-0175">Coiled coil</keyword>
<accession>A0AB39UXV1</accession>
<keyword evidence="2" id="KW-0604">Photosystem II</keyword>
<gene>
    <name evidence="5" type="ORF">AAIA72_03495</name>
</gene>